<gene>
    <name evidence="1" type="ORF">DEO72_LG3g1234</name>
</gene>
<protein>
    <submittedName>
        <fullName evidence="1">Uncharacterized protein</fullName>
    </submittedName>
</protein>
<keyword evidence="2" id="KW-1185">Reference proteome</keyword>
<name>A0A4D6LDN7_VIGUN</name>
<proteinExistence type="predicted"/>
<dbReference type="AlphaFoldDB" id="A0A4D6LDN7"/>
<dbReference type="Proteomes" id="UP000501690">
    <property type="component" value="Linkage Group LG3"/>
</dbReference>
<accession>A0A4D6LDN7</accession>
<reference evidence="1 2" key="1">
    <citation type="submission" date="2019-04" db="EMBL/GenBank/DDBJ databases">
        <title>An improved genome assembly and genetic linkage map for asparagus bean, Vigna unguiculata ssp. sesquipedialis.</title>
        <authorList>
            <person name="Xia Q."/>
            <person name="Zhang R."/>
            <person name="Dong Y."/>
        </authorList>
    </citation>
    <scope>NUCLEOTIDE SEQUENCE [LARGE SCALE GENOMIC DNA]</scope>
    <source>
        <tissue evidence="1">Leaf</tissue>
    </source>
</reference>
<evidence type="ECO:0000313" key="1">
    <source>
        <dbReference type="EMBL" id="QCD86709.1"/>
    </source>
</evidence>
<sequence>MATTNGGHGGPQATFDMGLYTNEVWSGYRSKYLYDLLKRFNMMQSNFACSPLEVGLHLKQNIDEEPVDPGIYKNMVRHFDLGRLFTLIVGPTTTTASSLDGRSDKKAAISLDSKPPLRNWIALTQICLTAGSEDATTNEVWSGYRSKYLYDLLKRFNMMQSNFACSPLEVGLHLKQNIDEEPVDPGIYKNMVRHFDLGRLFTLIVGPTTTTASSLDGRSDKKAAISLDSKPPLRNWIALTQICLTAGSEDATVSTGNNTVDNGNDQWRTRWTTGNFRYGALCV</sequence>
<organism evidence="1 2">
    <name type="scientific">Vigna unguiculata</name>
    <name type="common">Cowpea</name>
    <dbReference type="NCBI Taxonomy" id="3917"/>
    <lineage>
        <taxon>Eukaryota</taxon>
        <taxon>Viridiplantae</taxon>
        <taxon>Streptophyta</taxon>
        <taxon>Embryophyta</taxon>
        <taxon>Tracheophyta</taxon>
        <taxon>Spermatophyta</taxon>
        <taxon>Magnoliopsida</taxon>
        <taxon>eudicotyledons</taxon>
        <taxon>Gunneridae</taxon>
        <taxon>Pentapetalae</taxon>
        <taxon>rosids</taxon>
        <taxon>fabids</taxon>
        <taxon>Fabales</taxon>
        <taxon>Fabaceae</taxon>
        <taxon>Papilionoideae</taxon>
        <taxon>50 kb inversion clade</taxon>
        <taxon>NPAAA clade</taxon>
        <taxon>indigoferoid/millettioid clade</taxon>
        <taxon>Phaseoleae</taxon>
        <taxon>Vigna</taxon>
    </lineage>
</organism>
<dbReference type="EMBL" id="CP039347">
    <property type="protein sequence ID" value="QCD86709.1"/>
    <property type="molecule type" value="Genomic_DNA"/>
</dbReference>
<evidence type="ECO:0000313" key="2">
    <source>
        <dbReference type="Proteomes" id="UP000501690"/>
    </source>
</evidence>